<dbReference type="InterPro" id="IPR000073">
    <property type="entry name" value="AB_hydrolase_1"/>
</dbReference>
<reference evidence="3 4" key="1">
    <citation type="submission" date="2013-09" db="EMBL/GenBank/DDBJ databases">
        <title>Genome sequencing of Phaeobacter antarcticus sp. nov. SM1211.</title>
        <authorList>
            <person name="Zhang X.-Y."/>
            <person name="Liu C."/>
            <person name="Chen X.-L."/>
            <person name="Xie B.-B."/>
            <person name="Qin Q.-L."/>
            <person name="Rong J.-C."/>
            <person name="Zhang Y.-Z."/>
        </authorList>
    </citation>
    <scope>NUCLEOTIDE SEQUENCE [LARGE SCALE GENOMIC DNA]</scope>
    <source>
        <strain evidence="3 4">SM1211</strain>
    </source>
</reference>
<accession>A0A2G8RGU5</accession>
<dbReference type="Pfam" id="PF00561">
    <property type="entry name" value="Abhydrolase_1"/>
    <property type="match status" value="1"/>
</dbReference>
<dbReference type="PRINTS" id="PR00412">
    <property type="entry name" value="EPOXHYDRLASE"/>
</dbReference>
<evidence type="ECO:0000313" key="4">
    <source>
        <dbReference type="Proteomes" id="UP000231259"/>
    </source>
</evidence>
<name>A0A2G8RGU5_9RHOB</name>
<keyword evidence="1" id="KW-0378">Hydrolase</keyword>
<dbReference type="InterPro" id="IPR029058">
    <property type="entry name" value="AB_hydrolase_fold"/>
</dbReference>
<gene>
    <name evidence="3" type="ORF">P775_07750</name>
</gene>
<dbReference type="Proteomes" id="UP000231259">
    <property type="component" value="Unassembled WGS sequence"/>
</dbReference>
<dbReference type="Gene3D" id="3.40.50.1820">
    <property type="entry name" value="alpha/beta hydrolase"/>
    <property type="match status" value="1"/>
</dbReference>
<dbReference type="InterPro" id="IPR000639">
    <property type="entry name" value="Epox_hydrolase-like"/>
</dbReference>
<dbReference type="AlphaFoldDB" id="A0A2G8RGU5"/>
<dbReference type="GO" id="GO:0016787">
    <property type="term" value="F:hydrolase activity"/>
    <property type="evidence" value="ECO:0007669"/>
    <property type="project" value="UniProtKB-KW"/>
</dbReference>
<comment type="caution">
    <text evidence="3">The sequence shown here is derived from an EMBL/GenBank/DDBJ whole genome shotgun (WGS) entry which is preliminary data.</text>
</comment>
<evidence type="ECO:0000256" key="1">
    <source>
        <dbReference type="ARBA" id="ARBA00022801"/>
    </source>
</evidence>
<organism evidence="3 4">
    <name type="scientific">Puniceibacterium antarcticum</name>
    <dbReference type="NCBI Taxonomy" id="1206336"/>
    <lineage>
        <taxon>Bacteria</taxon>
        <taxon>Pseudomonadati</taxon>
        <taxon>Pseudomonadota</taxon>
        <taxon>Alphaproteobacteria</taxon>
        <taxon>Rhodobacterales</taxon>
        <taxon>Paracoccaceae</taxon>
        <taxon>Puniceibacterium</taxon>
    </lineage>
</organism>
<evidence type="ECO:0000259" key="2">
    <source>
        <dbReference type="Pfam" id="PF00561"/>
    </source>
</evidence>
<dbReference type="SUPFAM" id="SSF53474">
    <property type="entry name" value="alpha/beta-Hydrolases"/>
    <property type="match status" value="1"/>
</dbReference>
<feature type="domain" description="AB hydrolase-1" evidence="2">
    <location>
        <begin position="32"/>
        <end position="282"/>
    </location>
</feature>
<dbReference type="PANTHER" id="PTHR43329">
    <property type="entry name" value="EPOXIDE HYDROLASE"/>
    <property type="match status" value="1"/>
</dbReference>
<proteinExistence type="predicted"/>
<sequence length="305" mass="33066">MSADMPQFLQANETVNGVSLHYRLGGPEGGRPVILWHGFLSTGNVWRKVAPDLARAGYRVLIPDMRGYGDSDKPEGTAGYDARSLMEETRALTAAIGFGRNLPLLLAAHDMGGLPALIWAADHANEIAALAYIEAPVMLAAALKAAFTFDRAHMAEGSMWWWLLPLAPDVPERLIVGNERAFLTWFHRHMAHPEAIEPAALNEVLRTFHGTEGVLGAMGLYRAAFDSIDQTEPLIANKITTPVLAIGGRKGLGDKVGQMMAQVATIVTAVTLEDSGHFVPEEQPAETVRHLMALADRTMNEGVQT</sequence>
<protein>
    <recommendedName>
        <fullName evidence="2">AB hydrolase-1 domain-containing protein</fullName>
    </recommendedName>
</protein>
<keyword evidence="4" id="KW-1185">Reference proteome</keyword>
<dbReference type="EMBL" id="AWWI01000056">
    <property type="protein sequence ID" value="PIL20794.1"/>
    <property type="molecule type" value="Genomic_DNA"/>
</dbReference>
<evidence type="ECO:0000313" key="3">
    <source>
        <dbReference type="EMBL" id="PIL20794.1"/>
    </source>
</evidence>